<gene>
    <name evidence="1" type="ORF">DPMN_162996</name>
</gene>
<reference evidence="1" key="2">
    <citation type="submission" date="2020-11" db="EMBL/GenBank/DDBJ databases">
        <authorList>
            <person name="McCartney M.A."/>
            <person name="Auch B."/>
            <person name="Kono T."/>
            <person name="Mallez S."/>
            <person name="Becker A."/>
            <person name="Gohl D.M."/>
            <person name="Silverstein K.A.T."/>
            <person name="Koren S."/>
            <person name="Bechman K.B."/>
            <person name="Herman A."/>
            <person name="Abrahante J.E."/>
            <person name="Garbe J."/>
        </authorList>
    </citation>
    <scope>NUCLEOTIDE SEQUENCE</scope>
    <source>
        <strain evidence="1">Duluth1</strain>
        <tissue evidence="1">Whole animal</tissue>
    </source>
</reference>
<sequence length="85" mass="9793">MSHDDLSVKRREKHVDINKLLSERFDAKNDSTKMTVLPSLGLRQSTQLSLNVTSLPEGYRYLKHTTNLVLPTVRENSSRQRKLSI</sequence>
<reference evidence="1" key="1">
    <citation type="journal article" date="2019" name="bioRxiv">
        <title>The Genome of the Zebra Mussel, Dreissena polymorpha: A Resource for Invasive Species Research.</title>
        <authorList>
            <person name="McCartney M.A."/>
            <person name="Auch B."/>
            <person name="Kono T."/>
            <person name="Mallez S."/>
            <person name="Zhang Y."/>
            <person name="Obille A."/>
            <person name="Becker A."/>
            <person name="Abrahante J.E."/>
            <person name="Garbe J."/>
            <person name="Badalamenti J.P."/>
            <person name="Herman A."/>
            <person name="Mangelson H."/>
            <person name="Liachko I."/>
            <person name="Sullivan S."/>
            <person name="Sone E.D."/>
            <person name="Koren S."/>
            <person name="Silverstein K.A.T."/>
            <person name="Beckman K.B."/>
            <person name="Gohl D.M."/>
        </authorList>
    </citation>
    <scope>NUCLEOTIDE SEQUENCE</scope>
    <source>
        <strain evidence="1">Duluth1</strain>
        <tissue evidence="1">Whole animal</tissue>
    </source>
</reference>
<proteinExistence type="predicted"/>
<dbReference type="AlphaFoldDB" id="A0A9D4IU16"/>
<accession>A0A9D4IU16</accession>
<dbReference type="Proteomes" id="UP000828390">
    <property type="component" value="Unassembled WGS sequence"/>
</dbReference>
<keyword evidence="2" id="KW-1185">Reference proteome</keyword>
<evidence type="ECO:0000313" key="2">
    <source>
        <dbReference type="Proteomes" id="UP000828390"/>
    </source>
</evidence>
<name>A0A9D4IU16_DREPO</name>
<organism evidence="1 2">
    <name type="scientific">Dreissena polymorpha</name>
    <name type="common">Zebra mussel</name>
    <name type="synonym">Mytilus polymorpha</name>
    <dbReference type="NCBI Taxonomy" id="45954"/>
    <lineage>
        <taxon>Eukaryota</taxon>
        <taxon>Metazoa</taxon>
        <taxon>Spiralia</taxon>
        <taxon>Lophotrochozoa</taxon>
        <taxon>Mollusca</taxon>
        <taxon>Bivalvia</taxon>
        <taxon>Autobranchia</taxon>
        <taxon>Heteroconchia</taxon>
        <taxon>Euheterodonta</taxon>
        <taxon>Imparidentia</taxon>
        <taxon>Neoheterodontei</taxon>
        <taxon>Myida</taxon>
        <taxon>Dreissenoidea</taxon>
        <taxon>Dreissenidae</taxon>
        <taxon>Dreissena</taxon>
    </lineage>
</organism>
<dbReference type="EMBL" id="JAIWYP010000008">
    <property type="protein sequence ID" value="KAH3784924.1"/>
    <property type="molecule type" value="Genomic_DNA"/>
</dbReference>
<evidence type="ECO:0000313" key="1">
    <source>
        <dbReference type="EMBL" id="KAH3784924.1"/>
    </source>
</evidence>
<protein>
    <submittedName>
        <fullName evidence="1">Uncharacterized protein</fullName>
    </submittedName>
</protein>
<comment type="caution">
    <text evidence="1">The sequence shown here is derived from an EMBL/GenBank/DDBJ whole genome shotgun (WGS) entry which is preliminary data.</text>
</comment>